<feature type="region of interest" description="Disordered" evidence="1">
    <location>
        <begin position="1"/>
        <end position="46"/>
    </location>
</feature>
<accession>W7IFG5</accession>
<protein>
    <submittedName>
        <fullName evidence="2">Uncharacterized protein</fullName>
    </submittedName>
</protein>
<dbReference type="SUPFAM" id="SSF50494">
    <property type="entry name" value="Trypsin-like serine proteases"/>
    <property type="match status" value="1"/>
</dbReference>
<dbReference type="AlphaFoldDB" id="W7IFG5"/>
<evidence type="ECO:0000256" key="1">
    <source>
        <dbReference type="SAM" id="MobiDB-lite"/>
    </source>
</evidence>
<keyword evidence="3" id="KW-1185">Reference proteome</keyword>
<evidence type="ECO:0000313" key="2">
    <source>
        <dbReference type="EMBL" id="EWC47890.1"/>
    </source>
</evidence>
<reference evidence="2 3" key="1">
    <citation type="submission" date="2013-05" db="EMBL/GenBank/DDBJ databases">
        <title>Drechslerella stenobrocha genome reveals carnivorous origination and mechanical trapping mechanism of predatory fungi.</title>
        <authorList>
            <person name="Liu X."/>
            <person name="Zhang W."/>
            <person name="Liu K."/>
        </authorList>
    </citation>
    <scope>NUCLEOTIDE SEQUENCE [LARGE SCALE GENOMIC DNA]</scope>
    <source>
        <strain evidence="2 3">248</strain>
    </source>
</reference>
<dbReference type="EMBL" id="KI966407">
    <property type="protein sequence ID" value="EWC47890.1"/>
    <property type="molecule type" value="Genomic_DNA"/>
</dbReference>
<feature type="compositionally biased region" description="Polar residues" evidence="1">
    <location>
        <begin position="14"/>
        <end position="25"/>
    </location>
</feature>
<dbReference type="OrthoDB" id="5424209at2759"/>
<dbReference type="InterPro" id="IPR009003">
    <property type="entry name" value="Peptidase_S1_PA"/>
</dbReference>
<feature type="compositionally biased region" description="Low complexity" evidence="1">
    <location>
        <begin position="1"/>
        <end position="13"/>
    </location>
</feature>
<evidence type="ECO:0000313" key="3">
    <source>
        <dbReference type="Proteomes" id="UP000024837"/>
    </source>
</evidence>
<organism evidence="2 3">
    <name type="scientific">Drechslerella stenobrocha 248</name>
    <dbReference type="NCBI Taxonomy" id="1043628"/>
    <lineage>
        <taxon>Eukaryota</taxon>
        <taxon>Fungi</taxon>
        <taxon>Dikarya</taxon>
        <taxon>Ascomycota</taxon>
        <taxon>Pezizomycotina</taxon>
        <taxon>Orbiliomycetes</taxon>
        <taxon>Orbiliales</taxon>
        <taxon>Orbiliaceae</taxon>
        <taxon>Drechslerella</taxon>
    </lineage>
</organism>
<name>W7IFG5_9PEZI</name>
<feature type="compositionally biased region" description="Acidic residues" evidence="1">
    <location>
        <begin position="31"/>
        <end position="40"/>
    </location>
</feature>
<dbReference type="Proteomes" id="UP000024837">
    <property type="component" value="Unassembled WGS sequence"/>
</dbReference>
<sequence>MEHSQASSDSSASLFRTYSNGSSPKKNAGSGDDEDGDDEPFGSLPEIEIEEMVFPEDPFGAELSDEEYPLSASTGPKPIHHWGDLSLYRAIAVDSPAVALFNNAVDEIFAWLSESEVLAFCFTLVRSGDKPVVIVFTESLESLPPNCPVDLPVELVRRSLLGFTPGSTQYSYDWNPWNPWYDEVVRPGSSIGCISSGSFGGYLRSQDGRIFGLTAGHVARRFLTDVKVSREEVELTSPSKGDAIWGKACAMKGMVDAQFGLEVATMNGKSAIKAAKKEPESVELQNTAKKWKYKADVSRRAFNAFSAYKESSKTNGAQKFAKVVMSVVAVTKHIDDSITKPGWQRNEDWALLQPEAARTGQNVITLSDRSLRLEAFASMTPGMLVVKKGRSTGITFGRVNGVQLHIKLETSRAPTAEWMVLPLKADEAGEPACTSLFHGSNMKDELNRRIIPDHFAYVGDSGSFVLEAETGQVVGMVMGGILDHELRVCVVTPFETIVNCMNERLRRYGIQFEADCLALRAPTAVAERQESQEG</sequence>
<proteinExistence type="predicted"/>
<dbReference type="HOGENOM" id="CLU_542871_0_0_1"/>
<gene>
    <name evidence="2" type="ORF">DRE_02772</name>
</gene>